<name>A0ACC1M8X2_9FUNG</name>
<reference evidence="1" key="1">
    <citation type="submission" date="2022-07" db="EMBL/GenBank/DDBJ databases">
        <title>Phylogenomic reconstructions and comparative analyses of Kickxellomycotina fungi.</title>
        <authorList>
            <person name="Reynolds N.K."/>
            <person name="Stajich J.E."/>
            <person name="Barry K."/>
            <person name="Grigoriev I.V."/>
            <person name="Crous P."/>
            <person name="Smith M.E."/>
        </authorList>
    </citation>
    <scope>NUCLEOTIDE SEQUENCE</scope>
    <source>
        <strain evidence="1">CBS 190363</strain>
    </source>
</reference>
<keyword evidence="2" id="KW-1185">Reference proteome</keyword>
<dbReference type="EMBL" id="JANBVB010000022">
    <property type="protein sequence ID" value="KAJ2899606.1"/>
    <property type="molecule type" value="Genomic_DNA"/>
</dbReference>
<dbReference type="Proteomes" id="UP001139981">
    <property type="component" value="Unassembled WGS sequence"/>
</dbReference>
<accession>A0ACC1M8X2</accession>
<protein>
    <submittedName>
        <fullName evidence="1">Uncharacterized protein</fullName>
    </submittedName>
</protein>
<comment type="caution">
    <text evidence="1">The sequence shown here is derived from an EMBL/GenBank/DDBJ whole genome shotgun (WGS) entry which is preliminary data.</text>
</comment>
<organism evidence="1 2">
    <name type="scientific">Coemansia aciculifera</name>
    <dbReference type="NCBI Taxonomy" id="417176"/>
    <lineage>
        <taxon>Eukaryota</taxon>
        <taxon>Fungi</taxon>
        <taxon>Fungi incertae sedis</taxon>
        <taxon>Zoopagomycota</taxon>
        <taxon>Kickxellomycotina</taxon>
        <taxon>Kickxellomycetes</taxon>
        <taxon>Kickxellales</taxon>
        <taxon>Kickxellaceae</taxon>
        <taxon>Coemansia</taxon>
    </lineage>
</organism>
<evidence type="ECO:0000313" key="1">
    <source>
        <dbReference type="EMBL" id="KAJ2899606.1"/>
    </source>
</evidence>
<proteinExistence type="predicted"/>
<sequence>MHLRGSLLAAALVLSSWHVVSGADDVFEMTKSLASGGGDSVLNIAKAADMNVNTAISSTTALSSITTTASSTSVISQPTTGGMTNNQGTFNNPLGQCSPGFTYCPNFGCLQVTQCPVVCSVRMNEPSCTGSINGQGCKWVSNTCVQDIQCPVSANGECPTGCQGCGVFQCINQGLQCPVKCPLLPQAGCGKAPITNGLGCAWVGGQCVVWDAVNGAVLGPGRLVANQYVTPVLSPSESSMLFPPSVVSSTTSSTTTTTTTSSYSSIYVTPTPTPIMPSSSSTSTSSTSTSSSSSESSSSTPEADAQDQAADGKGMSSSGKAAIVILMLGIAGLISWGGLYYFTRDKVNFHHPSSSQNAAADGNAQKMLPVFTGSAFYGNNGGGSSRNSHGNMSTLRGDSYIR</sequence>
<evidence type="ECO:0000313" key="2">
    <source>
        <dbReference type="Proteomes" id="UP001139981"/>
    </source>
</evidence>
<gene>
    <name evidence="1" type="ORF">IWW38_000908</name>
</gene>